<name>A0A370X3G1_9GAMM</name>
<evidence type="ECO:0000313" key="3">
    <source>
        <dbReference type="EMBL" id="RDS82949.1"/>
    </source>
</evidence>
<proteinExistence type="predicted"/>
<gene>
    <name evidence="3" type="ORF">DWU98_07385</name>
</gene>
<protein>
    <submittedName>
        <fullName evidence="3">Protein BatD</fullName>
    </submittedName>
</protein>
<accession>A0A370X3G1</accession>
<dbReference type="Proteomes" id="UP000254258">
    <property type="component" value="Unassembled WGS sequence"/>
</dbReference>
<evidence type="ECO:0000256" key="2">
    <source>
        <dbReference type="SAM" id="SignalP"/>
    </source>
</evidence>
<comment type="caution">
    <text evidence="3">The sequence shown here is derived from an EMBL/GenBank/DDBJ whole genome shotgun (WGS) entry which is preliminary data.</text>
</comment>
<evidence type="ECO:0000313" key="4">
    <source>
        <dbReference type="Proteomes" id="UP000254258"/>
    </source>
</evidence>
<keyword evidence="2" id="KW-0732">Signal</keyword>
<organism evidence="3 4">
    <name type="scientific">Dyella monticola</name>
    <dbReference type="NCBI Taxonomy" id="1927958"/>
    <lineage>
        <taxon>Bacteria</taxon>
        <taxon>Pseudomonadati</taxon>
        <taxon>Pseudomonadota</taxon>
        <taxon>Gammaproteobacteria</taxon>
        <taxon>Lysobacterales</taxon>
        <taxon>Rhodanobacteraceae</taxon>
        <taxon>Dyella</taxon>
    </lineage>
</organism>
<keyword evidence="4" id="KW-1185">Reference proteome</keyword>
<dbReference type="PANTHER" id="PTHR40940:SF1">
    <property type="entry name" value="PROTEIN BATD"/>
    <property type="match status" value="1"/>
</dbReference>
<keyword evidence="1" id="KW-0472">Membrane</keyword>
<dbReference type="RefSeq" id="WP_115494874.1">
    <property type="nucleotide sequence ID" value="NZ_QRBE01000003.1"/>
</dbReference>
<dbReference type="EMBL" id="QRBE01000003">
    <property type="protein sequence ID" value="RDS82949.1"/>
    <property type="molecule type" value="Genomic_DNA"/>
</dbReference>
<reference evidence="3 4" key="1">
    <citation type="submission" date="2018-07" db="EMBL/GenBank/DDBJ databases">
        <title>Dyella monticola sp. nov. and Dyella psychrodurans sp. nov. isolated from monsoon evergreen broad-leaved forest soil of Dinghu Mountain, China.</title>
        <authorList>
            <person name="Gao Z."/>
            <person name="Qiu L."/>
        </authorList>
    </citation>
    <scope>NUCLEOTIDE SEQUENCE [LARGE SCALE GENOMIC DNA]</scope>
    <source>
        <strain evidence="3 4">4G-K06</strain>
    </source>
</reference>
<keyword evidence="1" id="KW-1133">Transmembrane helix</keyword>
<dbReference type="PANTHER" id="PTHR40940">
    <property type="entry name" value="PROTEIN BATD-RELATED"/>
    <property type="match status" value="1"/>
</dbReference>
<feature type="chain" id="PRO_5016935849" evidence="2">
    <location>
        <begin position="33"/>
        <end position="590"/>
    </location>
</feature>
<feature type="transmembrane region" description="Helical" evidence="1">
    <location>
        <begin position="443"/>
        <end position="467"/>
    </location>
</feature>
<dbReference type="InterPro" id="IPR025738">
    <property type="entry name" value="BatD"/>
</dbReference>
<feature type="signal peptide" evidence="2">
    <location>
        <begin position="1"/>
        <end position="32"/>
    </location>
</feature>
<evidence type="ECO:0000256" key="1">
    <source>
        <dbReference type="SAM" id="Phobius"/>
    </source>
</evidence>
<sequence length="590" mass="63485">MRRISHDLRTLQATRWRWLVLLCLLVSWNAFATSVQATLDRNDVRLGETVTLNLRIDGDANVNTPNLSALDSDFEVLGTSTNSTLNIVNGQQSSELIIGVALRPKHTGDLQIPSLTVAGNPTQPLTLHVDPPDASAAANAGKEVFVDVTANPNHVYVGQQLLYTVRLFFDVNLNSGNLADPQASGVDLRKLGNDVDYESVRNGRRYHVIERRYALIPQRAGPLTIPSIEFQGEATDPTSPNDPGGFFNPGGLFGNTTPVTADSPPVNIDVQAPPPAWGKTTWLPARSLTLSLEGVPSDNKLTVGQPLNLRMVVEATGLSGDALPELSLPTIDGATVYPDQSNTTTHDDGQWLTGHRERSFAIFPQRTGTLTLPQITLTWFDVQTGQKRVATLPAHSFNVVAAGGAPAATSSSTQPAAMSSPTAASSVASSLAASPAATAPSMVWRWVALGSIALWLISMVLFGGLYWRRRSSTLASAHKKTDDSTDSARAQRQAFTDAARGSDLAVQARRLLAWARAERPALRNLGEVAEALASEEQRAAIALLQREQYASVSAQKRIDLAALFAKGFAWRTDDVQADSPLPPLYPFKLD</sequence>
<dbReference type="OrthoDB" id="5293418at2"/>
<dbReference type="AlphaFoldDB" id="A0A370X3G1"/>
<dbReference type="Pfam" id="PF13584">
    <property type="entry name" value="BatD"/>
    <property type="match status" value="3"/>
</dbReference>
<keyword evidence="1" id="KW-0812">Transmembrane</keyword>